<gene>
    <name evidence="1" type="ORF">XELAEV_18045520mg</name>
</gene>
<proteinExistence type="predicted"/>
<sequence>MHYSTVTVPSNILMPCYIHYYIVIISSPNRHCFPLTANAGLRDESLGAFALIAPPKGCSCGYSRQGGAAVADPDFICVSIPALPNRIMTEHEITDMKSQT</sequence>
<evidence type="ECO:0000313" key="2">
    <source>
        <dbReference type="Proteomes" id="UP000694892"/>
    </source>
</evidence>
<accession>A0A974C0Z3</accession>
<dbReference type="Proteomes" id="UP000694892">
    <property type="component" value="Chromosome 9_10L"/>
</dbReference>
<protein>
    <submittedName>
        <fullName evidence="1">Uncharacterized protein</fullName>
    </submittedName>
</protein>
<evidence type="ECO:0000313" key="1">
    <source>
        <dbReference type="EMBL" id="OCT64421.1"/>
    </source>
</evidence>
<dbReference type="AlphaFoldDB" id="A0A974C0Z3"/>
<name>A0A974C0Z3_XENLA</name>
<organism evidence="1 2">
    <name type="scientific">Xenopus laevis</name>
    <name type="common">African clawed frog</name>
    <dbReference type="NCBI Taxonomy" id="8355"/>
    <lineage>
        <taxon>Eukaryota</taxon>
        <taxon>Metazoa</taxon>
        <taxon>Chordata</taxon>
        <taxon>Craniata</taxon>
        <taxon>Vertebrata</taxon>
        <taxon>Euteleostomi</taxon>
        <taxon>Amphibia</taxon>
        <taxon>Batrachia</taxon>
        <taxon>Anura</taxon>
        <taxon>Pipoidea</taxon>
        <taxon>Pipidae</taxon>
        <taxon>Xenopodinae</taxon>
        <taxon>Xenopus</taxon>
        <taxon>Xenopus</taxon>
    </lineage>
</organism>
<dbReference type="EMBL" id="CM004482">
    <property type="protein sequence ID" value="OCT64421.1"/>
    <property type="molecule type" value="Genomic_DNA"/>
</dbReference>
<reference evidence="2" key="1">
    <citation type="journal article" date="2016" name="Nature">
        <title>Genome evolution in the allotetraploid frog Xenopus laevis.</title>
        <authorList>
            <person name="Session A.M."/>
            <person name="Uno Y."/>
            <person name="Kwon T."/>
            <person name="Chapman J.A."/>
            <person name="Toyoda A."/>
            <person name="Takahashi S."/>
            <person name="Fukui A."/>
            <person name="Hikosaka A."/>
            <person name="Suzuki A."/>
            <person name="Kondo M."/>
            <person name="van Heeringen S.J."/>
            <person name="Quigley I."/>
            <person name="Heinz S."/>
            <person name="Ogino H."/>
            <person name="Ochi H."/>
            <person name="Hellsten U."/>
            <person name="Lyons J.B."/>
            <person name="Simakov O."/>
            <person name="Putnam N."/>
            <person name="Stites J."/>
            <person name="Kuroki Y."/>
            <person name="Tanaka T."/>
            <person name="Michiue T."/>
            <person name="Watanabe M."/>
            <person name="Bogdanovic O."/>
            <person name="Lister R."/>
            <person name="Georgiou G."/>
            <person name="Paranjpe S.S."/>
            <person name="van Kruijsbergen I."/>
            <person name="Shu S."/>
            <person name="Carlson J."/>
            <person name="Kinoshita T."/>
            <person name="Ohta Y."/>
            <person name="Mawaribuchi S."/>
            <person name="Jenkins J."/>
            <person name="Grimwood J."/>
            <person name="Schmutz J."/>
            <person name="Mitros T."/>
            <person name="Mozaffari S.V."/>
            <person name="Suzuki Y."/>
            <person name="Haramoto Y."/>
            <person name="Yamamoto T.S."/>
            <person name="Takagi C."/>
            <person name="Heald R."/>
            <person name="Miller K."/>
            <person name="Haudenschild C."/>
            <person name="Kitzman J."/>
            <person name="Nakayama T."/>
            <person name="Izutsu Y."/>
            <person name="Robert J."/>
            <person name="Fortriede J."/>
            <person name="Burns K."/>
            <person name="Lotay V."/>
            <person name="Karimi K."/>
            <person name="Yasuoka Y."/>
            <person name="Dichmann D.S."/>
            <person name="Flajnik M.F."/>
            <person name="Houston D.W."/>
            <person name="Shendure J."/>
            <person name="DuPasquier L."/>
            <person name="Vize P.D."/>
            <person name="Zorn A.M."/>
            <person name="Ito M."/>
            <person name="Marcotte E.M."/>
            <person name="Wallingford J.B."/>
            <person name="Ito Y."/>
            <person name="Asashima M."/>
            <person name="Ueno N."/>
            <person name="Matsuda Y."/>
            <person name="Veenstra G.J."/>
            <person name="Fujiyama A."/>
            <person name="Harland R.M."/>
            <person name="Taira M."/>
            <person name="Rokhsar D.S."/>
        </authorList>
    </citation>
    <scope>NUCLEOTIDE SEQUENCE [LARGE SCALE GENOMIC DNA]</scope>
    <source>
        <strain evidence="2">J</strain>
    </source>
</reference>